<name>A0ACC0WBW9_9STRA</name>
<proteinExistence type="predicted"/>
<comment type="caution">
    <text evidence="1">The sequence shown here is derived from an EMBL/GenBank/DDBJ whole genome shotgun (WGS) entry which is preliminary data.</text>
</comment>
<gene>
    <name evidence="1" type="ORF">PsorP6_007466</name>
</gene>
<organism evidence="1 2">
    <name type="scientific">Peronosclerospora sorghi</name>
    <dbReference type="NCBI Taxonomy" id="230839"/>
    <lineage>
        <taxon>Eukaryota</taxon>
        <taxon>Sar</taxon>
        <taxon>Stramenopiles</taxon>
        <taxon>Oomycota</taxon>
        <taxon>Peronosporomycetes</taxon>
        <taxon>Peronosporales</taxon>
        <taxon>Peronosporaceae</taxon>
        <taxon>Peronosclerospora</taxon>
    </lineage>
</organism>
<evidence type="ECO:0000313" key="2">
    <source>
        <dbReference type="Proteomes" id="UP001163321"/>
    </source>
</evidence>
<dbReference type="EMBL" id="CM047582">
    <property type="protein sequence ID" value="KAI9915526.1"/>
    <property type="molecule type" value="Genomic_DNA"/>
</dbReference>
<keyword evidence="2" id="KW-1185">Reference proteome</keyword>
<protein>
    <submittedName>
        <fullName evidence="1">Uncharacterized protein</fullName>
    </submittedName>
</protein>
<reference evidence="1 2" key="1">
    <citation type="journal article" date="2022" name="bioRxiv">
        <title>The genome of the oomycete Peronosclerospora sorghi, a cosmopolitan pathogen of maize and sorghum, is inflated with dispersed pseudogenes.</title>
        <authorList>
            <person name="Fletcher K."/>
            <person name="Martin F."/>
            <person name="Isakeit T."/>
            <person name="Cavanaugh K."/>
            <person name="Magill C."/>
            <person name="Michelmore R."/>
        </authorList>
    </citation>
    <scope>NUCLEOTIDE SEQUENCE [LARGE SCALE GENOMIC DNA]</scope>
    <source>
        <strain evidence="1">P6</strain>
    </source>
</reference>
<accession>A0ACC0WBW9</accession>
<dbReference type="Proteomes" id="UP001163321">
    <property type="component" value="Chromosome 3"/>
</dbReference>
<evidence type="ECO:0000313" key="1">
    <source>
        <dbReference type="EMBL" id="KAI9915526.1"/>
    </source>
</evidence>
<sequence>MTLKRHKRPHSLVLISLVLLIASTLWSLFTMEADIPIGFWHQLLHATALLLLWSCLVGYLEHNQHIYSIVMTLQCGTPRVLQFLLGVSPILVGYALFGTIYIGNKMEEFGTMRR</sequence>